<protein>
    <submittedName>
        <fullName evidence="2">FAD dependent oxidoreductase</fullName>
    </submittedName>
</protein>
<dbReference type="PANTHER" id="PTHR13847:SF260">
    <property type="entry name" value="FAD DEPENDENT OXIDOREDUCTASE DOMAIN-CONTAINING PROTEIN"/>
    <property type="match status" value="1"/>
</dbReference>
<dbReference type="Proteomes" id="UP000320762">
    <property type="component" value="Unassembled WGS sequence"/>
</dbReference>
<evidence type="ECO:0000313" key="3">
    <source>
        <dbReference type="Proteomes" id="UP000320762"/>
    </source>
</evidence>
<dbReference type="InterPro" id="IPR036188">
    <property type="entry name" value="FAD/NAD-bd_sf"/>
</dbReference>
<gene>
    <name evidence="2" type="ORF">BD626DRAFT_410690</name>
</gene>
<dbReference type="PANTHER" id="PTHR13847">
    <property type="entry name" value="SARCOSINE DEHYDROGENASE-RELATED"/>
    <property type="match status" value="1"/>
</dbReference>
<dbReference type="STRING" id="97359.A0A550C0H1"/>
<dbReference type="Gene3D" id="3.50.50.60">
    <property type="entry name" value="FAD/NAD(P)-binding domain"/>
    <property type="match status" value="1"/>
</dbReference>
<reference evidence="2 3" key="1">
    <citation type="journal article" date="2019" name="New Phytol.">
        <title>Comparative genomics reveals unique wood-decay strategies and fruiting body development in the Schizophyllaceae.</title>
        <authorList>
            <person name="Almasi E."/>
            <person name="Sahu N."/>
            <person name="Krizsan K."/>
            <person name="Balint B."/>
            <person name="Kovacs G.M."/>
            <person name="Kiss B."/>
            <person name="Cseklye J."/>
            <person name="Drula E."/>
            <person name="Henrissat B."/>
            <person name="Nagy I."/>
            <person name="Chovatia M."/>
            <person name="Adam C."/>
            <person name="LaButti K."/>
            <person name="Lipzen A."/>
            <person name="Riley R."/>
            <person name="Grigoriev I.V."/>
            <person name="Nagy L.G."/>
        </authorList>
    </citation>
    <scope>NUCLEOTIDE SEQUENCE [LARGE SCALE GENOMIC DNA]</scope>
    <source>
        <strain evidence="2 3">NL-1724</strain>
    </source>
</reference>
<dbReference type="InterPro" id="IPR006076">
    <property type="entry name" value="FAD-dep_OxRdtase"/>
</dbReference>
<dbReference type="Gene3D" id="3.30.9.10">
    <property type="entry name" value="D-Amino Acid Oxidase, subunit A, domain 2"/>
    <property type="match status" value="1"/>
</dbReference>
<name>A0A550C0H1_9AGAR</name>
<evidence type="ECO:0000259" key="1">
    <source>
        <dbReference type="Pfam" id="PF01266"/>
    </source>
</evidence>
<accession>A0A550C0H1</accession>
<proteinExistence type="predicted"/>
<dbReference type="AlphaFoldDB" id="A0A550C0H1"/>
<feature type="domain" description="FAD dependent oxidoreductase" evidence="1">
    <location>
        <begin position="66"/>
        <end position="455"/>
    </location>
</feature>
<organism evidence="2 3">
    <name type="scientific">Schizophyllum amplum</name>
    <dbReference type="NCBI Taxonomy" id="97359"/>
    <lineage>
        <taxon>Eukaryota</taxon>
        <taxon>Fungi</taxon>
        <taxon>Dikarya</taxon>
        <taxon>Basidiomycota</taxon>
        <taxon>Agaricomycotina</taxon>
        <taxon>Agaricomycetes</taxon>
        <taxon>Agaricomycetidae</taxon>
        <taxon>Agaricales</taxon>
        <taxon>Schizophyllaceae</taxon>
        <taxon>Schizophyllum</taxon>
    </lineage>
</organism>
<keyword evidence="3" id="KW-1185">Reference proteome</keyword>
<dbReference type="Pfam" id="PF01266">
    <property type="entry name" value="DAO"/>
    <property type="match status" value="1"/>
</dbReference>
<comment type="caution">
    <text evidence="2">The sequence shown here is derived from an EMBL/GenBank/DDBJ whole genome shotgun (WGS) entry which is preliminary data.</text>
</comment>
<evidence type="ECO:0000313" key="2">
    <source>
        <dbReference type="EMBL" id="TRM58301.1"/>
    </source>
</evidence>
<dbReference type="SUPFAM" id="SSF51905">
    <property type="entry name" value="FAD/NAD(P)-binding domain"/>
    <property type="match status" value="1"/>
</dbReference>
<dbReference type="GO" id="GO:0005737">
    <property type="term" value="C:cytoplasm"/>
    <property type="evidence" value="ECO:0007669"/>
    <property type="project" value="TreeGrafter"/>
</dbReference>
<dbReference type="OrthoDB" id="429143at2759"/>
<dbReference type="EMBL" id="VDMD01000037">
    <property type="protein sequence ID" value="TRM58301.1"/>
    <property type="molecule type" value="Genomic_DNA"/>
</dbReference>
<sequence>MSVLAVPTNQYENTQAVFTRPEAANFLRAAGLPVPNPTKSFWIDSAPDANPLAKEGSEGPLTTDADVCIIGSGMTGVSAAYAFSKLEEGLKVVILEARDFCSAATGRNGGHLTPALTEYFAQKQVLYGTEETLKDYALENYTASEIVKVIHENGLEDKVDLVEGGHITLLVTDIEYEEARADYAAATAAGQDTSAVTWMAEEEMAKTHGVSFPAVRIPAHNLWPLKIVTQLFRLASRTLDLSLHTRTPAIAVTPVDAGERRWSVQTPRGAVACTSVLHATNAYASHLLPHLAGAAGIVPTRGHVAALRAAAPLEDLTTASWDSNEGSEYWFPRPLRRSDKENTTNPLVIVGGGREVAVPTYETGIYDDSTMNEVVTAALRDVLPGLFPEKYEKGREPEMEWTGIMGFTKLGVPFVGPVIDKTREDAPSYEGQYISAGYTGHGMPKAYACGEAVASMIVADMKNETWEQPAWLPHRYLTTARNGLTGL</sequence>